<evidence type="ECO:0000313" key="6">
    <source>
        <dbReference type="EMBL" id="CRZ35208.1"/>
    </source>
</evidence>
<keyword evidence="3" id="KW-0975">Bacterial flagellum</keyword>
<dbReference type="GO" id="GO:0005198">
    <property type="term" value="F:structural molecule activity"/>
    <property type="evidence" value="ECO:0007669"/>
    <property type="project" value="InterPro"/>
</dbReference>
<dbReference type="Pfam" id="PF00700">
    <property type="entry name" value="Flagellin_C"/>
    <property type="match status" value="1"/>
</dbReference>
<dbReference type="InterPro" id="IPR001029">
    <property type="entry name" value="Flagellin_N"/>
</dbReference>
<proteinExistence type="inferred from homology"/>
<dbReference type="InterPro" id="IPR046358">
    <property type="entry name" value="Flagellin_C"/>
</dbReference>
<protein>
    <recommendedName>
        <fullName evidence="8">Flagellar hook-associated protein 3 FlgL</fullName>
    </recommendedName>
</protein>
<name>A0A0H5SXX0_HERHM</name>
<dbReference type="AlphaFoldDB" id="A0A0H5SXX0"/>
<dbReference type="NCBIfam" id="TIGR02550">
    <property type="entry name" value="flagell_flgL"/>
    <property type="match status" value="1"/>
</dbReference>
<evidence type="ECO:0000259" key="5">
    <source>
        <dbReference type="Pfam" id="PF00700"/>
    </source>
</evidence>
<dbReference type="InterPro" id="IPR013384">
    <property type="entry name" value="Flagell_FlgL"/>
</dbReference>
<dbReference type="PANTHER" id="PTHR42792">
    <property type="entry name" value="FLAGELLIN"/>
    <property type="match status" value="1"/>
</dbReference>
<dbReference type="PANTHER" id="PTHR42792:SF1">
    <property type="entry name" value="FLAGELLAR HOOK-ASSOCIATED PROTEIN 3"/>
    <property type="match status" value="1"/>
</dbReference>
<dbReference type="Pfam" id="PF00669">
    <property type="entry name" value="Flagellin_N"/>
    <property type="match status" value="1"/>
</dbReference>
<dbReference type="RefSeq" id="WP_103203299.1">
    <property type="nucleotide sequence ID" value="NZ_CVTD020000023.1"/>
</dbReference>
<comment type="similarity">
    <text evidence="2">Belongs to the bacterial flagellin family.</text>
</comment>
<evidence type="ECO:0000313" key="7">
    <source>
        <dbReference type="Proteomes" id="UP000236497"/>
    </source>
</evidence>
<evidence type="ECO:0008006" key="8">
    <source>
        <dbReference type="Google" id="ProtNLM"/>
    </source>
</evidence>
<dbReference type="Proteomes" id="UP000236497">
    <property type="component" value="Unassembled WGS sequence"/>
</dbReference>
<evidence type="ECO:0000256" key="3">
    <source>
        <dbReference type="ARBA" id="ARBA00023143"/>
    </source>
</evidence>
<dbReference type="OrthoDB" id="9758307at2"/>
<gene>
    <name evidence="6" type="ORF">HHT355_2010</name>
</gene>
<feature type="domain" description="Flagellin C-terminal" evidence="5">
    <location>
        <begin position="424"/>
        <end position="497"/>
    </location>
</feature>
<dbReference type="GO" id="GO:0071973">
    <property type="term" value="P:bacterial-type flagellum-dependent cell motility"/>
    <property type="evidence" value="ECO:0007669"/>
    <property type="project" value="InterPro"/>
</dbReference>
<accession>A0A0H5SXX0</accession>
<dbReference type="InterPro" id="IPR001492">
    <property type="entry name" value="Flagellin"/>
</dbReference>
<dbReference type="SUPFAM" id="SSF64518">
    <property type="entry name" value="Phase 1 flagellin"/>
    <property type="match status" value="1"/>
</dbReference>
<organism evidence="6 7">
    <name type="scientific">Herbinix hemicellulosilytica</name>
    <dbReference type="NCBI Taxonomy" id="1564487"/>
    <lineage>
        <taxon>Bacteria</taxon>
        <taxon>Bacillati</taxon>
        <taxon>Bacillota</taxon>
        <taxon>Clostridia</taxon>
        <taxon>Lachnospirales</taxon>
        <taxon>Lachnospiraceae</taxon>
        <taxon>Herbinix</taxon>
    </lineage>
</organism>
<evidence type="ECO:0000259" key="4">
    <source>
        <dbReference type="Pfam" id="PF00669"/>
    </source>
</evidence>
<evidence type="ECO:0000256" key="2">
    <source>
        <dbReference type="ARBA" id="ARBA00005709"/>
    </source>
</evidence>
<dbReference type="Gene3D" id="1.20.1330.10">
    <property type="entry name" value="f41 fragment of flagellin, N-terminal domain"/>
    <property type="match status" value="2"/>
</dbReference>
<feature type="domain" description="Flagellin N-terminal" evidence="4">
    <location>
        <begin position="3"/>
        <end position="141"/>
    </location>
</feature>
<dbReference type="GO" id="GO:0009424">
    <property type="term" value="C:bacterial-type flagellum hook"/>
    <property type="evidence" value="ECO:0007669"/>
    <property type="project" value="InterPro"/>
</dbReference>
<comment type="subcellular location">
    <subcellularLocation>
        <location evidence="1">Bacterial flagellum</location>
    </subcellularLocation>
</comment>
<sequence length="498" mass="57551">MRITTRMMTNNMLSNINKNKINLSKLEEQYSTGKKIQRPSDDPIITVRALKLRTSISEINQYYEKNIPDAFSWMDVTESALTTINELLRKMNKYCVQGSSDTLTAEDRAAIVENLRQIKEQIYQEGNTNYAGRYVFTGYKTDSSLTFMERTDNLRYDITEKFTGKDIETVFRVSGAYELKDFDDTTVNFDTPPQLENTYRIKLSYDRLEDIVIDSIRFSLPVSDTESVEQTPISNIKTVSVNDPNAYKPEPGFVNFIYETGELILHEDVYNDLRIADNIELTYVKTSFEKGELKPEHYFNCVMTDLSKPEQDPITFTKSKQEIQYEVNFNQLLTINTEASDAISHKIGRDIDDIIKCVNDVIHTEYKIQEVEKRLKDTNLTPDDVERYNKMLEQLNTELTLRKEIMQKAFARGITSSNEEQDRVNVAVADLGSRQFRLRLTENRLSSQKVDFTELLSKNEDADIVDTIINFNSAYMIYNASLSASSRVVQNSLLDFLR</sequence>
<keyword evidence="7" id="KW-1185">Reference proteome</keyword>
<dbReference type="EMBL" id="CVTD020000023">
    <property type="protein sequence ID" value="CRZ35208.1"/>
    <property type="molecule type" value="Genomic_DNA"/>
</dbReference>
<reference evidence="6 7" key="1">
    <citation type="submission" date="2015-06" db="EMBL/GenBank/DDBJ databases">
        <authorList>
            <person name="Wibberg Daniel"/>
        </authorList>
    </citation>
    <scope>NUCLEOTIDE SEQUENCE [LARGE SCALE GENOMIC DNA]</scope>
    <source>
        <strain evidence="6 7">T3/55T</strain>
    </source>
</reference>
<evidence type="ECO:0000256" key="1">
    <source>
        <dbReference type="ARBA" id="ARBA00004365"/>
    </source>
</evidence>